<keyword evidence="3" id="KW-1185">Reference proteome</keyword>
<organism evidence="2 3">
    <name type="scientific">Mucilaginibacter auburnensis</name>
    <dbReference type="NCBI Taxonomy" id="1457233"/>
    <lineage>
        <taxon>Bacteria</taxon>
        <taxon>Pseudomonadati</taxon>
        <taxon>Bacteroidota</taxon>
        <taxon>Sphingobacteriia</taxon>
        <taxon>Sphingobacteriales</taxon>
        <taxon>Sphingobacteriaceae</taxon>
        <taxon>Mucilaginibacter</taxon>
    </lineage>
</organism>
<feature type="chain" id="PRO_5014187424" description="Lipoprotein" evidence="1">
    <location>
        <begin position="21"/>
        <end position="165"/>
    </location>
</feature>
<dbReference type="RefSeq" id="WP_157799076.1">
    <property type="nucleotide sequence ID" value="NZ_PGFJ01000001.1"/>
</dbReference>
<dbReference type="EMBL" id="PGFJ01000001">
    <property type="protein sequence ID" value="PJJ84165.1"/>
    <property type="molecule type" value="Genomic_DNA"/>
</dbReference>
<dbReference type="Proteomes" id="UP000242687">
    <property type="component" value="Unassembled WGS sequence"/>
</dbReference>
<name>A0A2H9VTL7_9SPHI</name>
<keyword evidence="1" id="KW-0732">Signal</keyword>
<proteinExistence type="predicted"/>
<evidence type="ECO:0000313" key="2">
    <source>
        <dbReference type="EMBL" id="PJJ84165.1"/>
    </source>
</evidence>
<evidence type="ECO:0000313" key="3">
    <source>
        <dbReference type="Proteomes" id="UP000242687"/>
    </source>
</evidence>
<gene>
    <name evidence="2" type="ORF">CLV57_1174</name>
</gene>
<evidence type="ECO:0000256" key="1">
    <source>
        <dbReference type="SAM" id="SignalP"/>
    </source>
</evidence>
<comment type="caution">
    <text evidence="2">The sequence shown here is derived from an EMBL/GenBank/DDBJ whole genome shotgun (WGS) entry which is preliminary data.</text>
</comment>
<evidence type="ECO:0008006" key="4">
    <source>
        <dbReference type="Google" id="ProtNLM"/>
    </source>
</evidence>
<feature type="signal peptide" evidence="1">
    <location>
        <begin position="1"/>
        <end position="20"/>
    </location>
</feature>
<sequence length="165" mass="18347">MKASRIYIAVCSALAFIFNACNNRPILQKVDVDEGISHYVMSAGGDKSRLVGQFCNLLSVVPWNEMVVLAPYTTQQTINTLEIDNLQTVKDALAKVNLDDEGKCTLIFLQGKKPIAYSVISRRPVDMVRPGAGYYKLDYHECSSLMFEVLNDGNLKLTSIKPINL</sequence>
<accession>A0A2H9VTL7</accession>
<protein>
    <recommendedName>
        <fullName evidence="4">Lipoprotein</fullName>
    </recommendedName>
</protein>
<dbReference type="AlphaFoldDB" id="A0A2H9VTL7"/>
<reference evidence="2 3" key="1">
    <citation type="submission" date="2017-11" db="EMBL/GenBank/DDBJ databases">
        <title>Genomic Encyclopedia of Archaeal and Bacterial Type Strains, Phase II (KMG-II): From Individual Species to Whole Genera.</title>
        <authorList>
            <person name="Goeker M."/>
        </authorList>
    </citation>
    <scope>NUCLEOTIDE SEQUENCE [LARGE SCALE GENOMIC DNA]</scope>
    <source>
        <strain evidence="2 3">DSM 28175</strain>
    </source>
</reference>